<evidence type="ECO:0000256" key="1">
    <source>
        <dbReference type="SAM" id="MobiDB-lite"/>
    </source>
</evidence>
<evidence type="ECO:0000313" key="3">
    <source>
        <dbReference type="Proteomes" id="UP000328092"/>
    </source>
</evidence>
<keyword evidence="3" id="KW-1185">Reference proteome</keyword>
<sequence>MGQILHGSATTTHATRAAIQRSKASLKKLAAQHGLNQKPVAKWRKRAFVHNAPMGPKTVRSRPQKRRWSSPSASTRCCLWMTVSTHCRQRSAACSATGSAACPRSPATSQPGNPSSATPLATSTSTSPRFDRGRQTLSLRGGGPDRQVCLCMAGEKGHGRRGQSPPRRVGGSCPLPDPHCTDRQQGERIRRGVRSCQRTKVASFQYRNADRA</sequence>
<protein>
    <submittedName>
        <fullName evidence="2">Uncharacterized protein</fullName>
    </submittedName>
</protein>
<dbReference type="AlphaFoldDB" id="A0A508T4A2"/>
<dbReference type="Proteomes" id="UP000328092">
    <property type="component" value="Unassembled WGS sequence"/>
</dbReference>
<feature type="region of interest" description="Disordered" evidence="1">
    <location>
        <begin position="98"/>
        <end position="141"/>
    </location>
</feature>
<comment type="caution">
    <text evidence="2">The sequence shown here is derived from an EMBL/GenBank/DDBJ whole genome shotgun (WGS) entry which is preliminary data.</text>
</comment>
<reference evidence="2" key="1">
    <citation type="submission" date="2019-02" db="EMBL/GenBank/DDBJ databases">
        <authorList>
            <person name="Pothier F.J."/>
        </authorList>
    </citation>
    <scope>NUCLEOTIDE SEQUENCE</scope>
    <source>
        <strain evidence="2">CI-1B</strain>
    </source>
</reference>
<accession>A0A508T4A2</accession>
<proteinExistence type="predicted"/>
<feature type="compositionally biased region" description="Basic and acidic residues" evidence="1">
    <location>
        <begin position="179"/>
        <end position="190"/>
    </location>
</feature>
<gene>
    <name evidence="2" type="ORF">CI1B_25880</name>
</gene>
<dbReference type="EMBL" id="CAADFC020000009">
    <property type="protein sequence ID" value="VIO69260.1"/>
    <property type="molecule type" value="Genomic_DNA"/>
</dbReference>
<feature type="region of interest" description="Disordered" evidence="1">
    <location>
        <begin position="155"/>
        <end position="194"/>
    </location>
</feature>
<organism evidence="2 3">
    <name type="scientific">Bradyrhizobium ivorense</name>
    <dbReference type="NCBI Taxonomy" id="2511166"/>
    <lineage>
        <taxon>Bacteria</taxon>
        <taxon>Pseudomonadati</taxon>
        <taxon>Pseudomonadota</taxon>
        <taxon>Alphaproteobacteria</taxon>
        <taxon>Hyphomicrobiales</taxon>
        <taxon>Nitrobacteraceae</taxon>
        <taxon>Bradyrhizobium</taxon>
    </lineage>
</organism>
<name>A0A508T4A2_9BRAD</name>
<evidence type="ECO:0000313" key="2">
    <source>
        <dbReference type="EMBL" id="VIO69260.1"/>
    </source>
</evidence>
<feature type="compositionally biased region" description="Low complexity" evidence="1">
    <location>
        <begin position="114"/>
        <end position="128"/>
    </location>
</feature>